<dbReference type="Proteomes" id="UP001152799">
    <property type="component" value="Chromosome 8"/>
</dbReference>
<dbReference type="EMBL" id="OU892284">
    <property type="protein sequence ID" value="CAG9772911.1"/>
    <property type="molecule type" value="Genomic_DNA"/>
</dbReference>
<protein>
    <submittedName>
        <fullName evidence="3">Uncharacterized protein</fullName>
    </submittedName>
</protein>
<proteinExistence type="predicted"/>
<gene>
    <name evidence="3" type="ORF">CEUTPL_LOCUS13312</name>
</gene>
<sequence>MQKLYIGLLVVLTVVAVCLGHGPECDLSNCRECPEIWCPPDTILGPNRACQCCPSCVIPIGGCCPYYDERPDSGDVDCIYDSVCCDGICLEECPKLTTQAATMTTAAATIPTATPTTTTVAATTTTAAPTTTTAAPTTTTAAPTTTKAATTPTTAAVTATTAAATATTAAAITTTTAPTTTEEPSSTHYHGYDDHDDFHDDDHEPLLDLDLAAWLGL</sequence>
<reference evidence="3" key="1">
    <citation type="submission" date="2022-01" db="EMBL/GenBank/DDBJ databases">
        <authorList>
            <person name="King R."/>
        </authorList>
    </citation>
    <scope>NUCLEOTIDE SEQUENCE</scope>
</reference>
<accession>A0A9N9QS28</accession>
<dbReference type="AlphaFoldDB" id="A0A9N9QS28"/>
<organism evidence="3 4">
    <name type="scientific">Ceutorhynchus assimilis</name>
    <name type="common">cabbage seed weevil</name>
    <dbReference type="NCBI Taxonomy" id="467358"/>
    <lineage>
        <taxon>Eukaryota</taxon>
        <taxon>Metazoa</taxon>
        <taxon>Ecdysozoa</taxon>
        <taxon>Arthropoda</taxon>
        <taxon>Hexapoda</taxon>
        <taxon>Insecta</taxon>
        <taxon>Pterygota</taxon>
        <taxon>Neoptera</taxon>
        <taxon>Endopterygota</taxon>
        <taxon>Coleoptera</taxon>
        <taxon>Polyphaga</taxon>
        <taxon>Cucujiformia</taxon>
        <taxon>Curculionidae</taxon>
        <taxon>Ceutorhynchinae</taxon>
        <taxon>Ceutorhynchus</taxon>
    </lineage>
</organism>
<feature type="region of interest" description="Disordered" evidence="1">
    <location>
        <begin position="173"/>
        <end position="196"/>
    </location>
</feature>
<keyword evidence="2" id="KW-0732">Signal</keyword>
<evidence type="ECO:0000313" key="4">
    <source>
        <dbReference type="Proteomes" id="UP001152799"/>
    </source>
</evidence>
<evidence type="ECO:0000256" key="1">
    <source>
        <dbReference type="SAM" id="MobiDB-lite"/>
    </source>
</evidence>
<feature type="region of interest" description="Disordered" evidence="1">
    <location>
        <begin position="127"/>
        <end position="147"/>
    </location>
</feature>
<feature type="signal peptide" evidence="2">
    <location>
        <begin position="1"/>
        <end position="20"/>
    </location>
</feature>
<evidence type="ECO:0000313" key="3">
    <source>
        <dbReference type="EMBL" id="CAG9772911.1"/>
    </source>
</evidence>
<name>A0A9N9QS28_9CUCU</name>
<evidence type="ECO:0000256" key="2">
    <source>
        <dbReference type="SAM" id="SignalP"/>
    </source>
</evidence>
<keyword evidence="4" id="KW-1185">Reference proteome</keyword>
<feature type="chain" id="PRO_5040418566" evidence="2">
    <location>
        <begin position="21"/>
        <end position="217"/>
    </location>
</feature>